<gene>
    <name evidence="1" type="ORF">V9T40_014306</name>
</gene>
<dbReference type="Proteomes" id="UP001367676">
    <property type="component" value="Unassembled WGS sequence"/>
</dbReference>
<keyword evidence="2" id="KW-1185">Reference proteome</keyword>
<proteinExistence type="predicted"/>
<protein>
    <submittedName>
        <fullName evidence="1">Uncharacterized protein</fullName>
    </submittedName>
</protein>
<sequence length="391" mass="44241">MEMVTTLVKLKSLLKICSCIKPKKNRCPGQFALSVDMVLKTTSSVLKLVDVAQPGKEYSHFDVNELNNYSDYFKRIFKGSNNSNASHNDPNQSGIYLEPRAVSLRQYRLESVGSSGSYPHTPVSPSQPSSNVYNFELADIEKSKFDRKNSNSLVDVSPVGPSSPVYINVPTNASDAENSNSSQTVSIYMTENGERDYPAALVPLASYTDDEVAEHSPKNLRYTTLYFDENQSSPIVKTPTEIDEFSSKYTTIDLQRTWALSQSTKPNIENDIGCTRRTRHNSNLFGSDVNSGSLRSHRAVIKYKKKDNDNSEIMAGGNFQYNKKATMKGKMLSHFSSRCLNFRLVVSIFVQRSQFSSHCLNFRLYVSIDENWDMWTKNETTRRKLRPLDEN</sequence>
<dbReference type="EMBL" id="JBBCAQ010000038">
    <property type="protein sequence ID" value="KAK7571834.1"/>
    <property type="molecule type" value="Genomic_DNA"/>
</dbReference>
<name>A0AAN9T6W6_9HEMI</name>
<accession>A0AAN9T6W6</accession>
<evidence type="ECO:0000313" key="2">
    <source>
        <dbReference type="Proteomes" id="UP001367676"/>
    </source>
</evidence>
<comment type="caution">
    <text evidence="1">The sequence shown here is derived from an EMBL/GenBank/DDBJ whole genome shotgun (WGS) entry which is preliminary data.</text>
</comment>
<evidence type="ECO:0000313" key="1">
    <source>
        <dbReference type="EMBL" id="KAK7571834.1"/>
    </source>
</evidence>
<dbReference type="AlphaFoldDB" id="A0AAN9T6W6"/>
<reference evidence="1 2" key="1">
    <citation type="submission" date="2024-03" db="EMBL/GenBank/DDBJ databases">
        <title>Adaptation during the transition from Ophiocordyceps entomopathogen to insect associate is accompanied by gene loss and intensified selection.</title>
        <authorList>
            <person name="Ward C.M."/>
            <person name="Onetto C.A."/>
            <person name="Borneman A.R."/>
        </authorList>
    </citation>
    <scope>NUCLEOTIDE SEQUENCE [LARGE SCALE GENOMIC DNA]</scope>
    <source>
        <strain evidence="1">AWRI1</strain>
        <tissue evidence="1">Single Adult Female</tissue>
    </source>
</reference>
<organism evidence="1 2">
    <name type="scientific">Parthenolecanium corni</name>
    <dbReference type="NCBI Taxonomy" id="536013"/>
    <lineage>
        <taxon>Eukaryota</taxon>
        <taxon>Metazoa</taxon>
        <taxon>Ecdysozoa</taxon>
        <taxon>Arthropoda</taxon>
        <taxon>Hexapoda</taxon>
        <taxon>Insecta</taxon>
        <taxon>Pterygota</taxon>
        <taxon>Neoptera</taxon>
        <taxon>Paraneoptera</taxon>
        <taxon>Hemiptera</taxon>
        <taxon>Sternorrhyncha</taxon>
        <taxon>Coccoidea</taxon>
        <taxon>Coccidae</taxon>
        <taxon>Parthenolecanium</taxon>
    </lineage>
</organism>